<dbReference type="SUPFAM" id="SSF57756">
    <property type="entry name" value="Retrovirus zinc finger-like domains"/>
    <property type="match status" value="1"/>
</dbReference>
<evidence type="ECO:0000313" key="4">
    <source>
        <dbReference type="EnsemblMetazoa" id="AALFPA23_006649.P8688"/>
    </source>
</evidence>
<evidence type="ECO:0000259" key="3">
    <source>
        <dbReference type="PROSITE" id="PS50158"/>
    </source>
</evidence>
<dbReference type="Proteomes" id="UP000069940">
    <property type="component" value="Unassembled WGS sequence"/>
</dbReference>
<dbReference type="Gene3D" id="4.10.60.10">
    <property type="entry name" value="Zinc finger, CCHC-type"/>
    <property type="match status" value="1"/>
</dbReference>
<dbReference type="RefSeq" id="XP_062704829.1">
    <property type="nucleotide sequence ID" value="XM_062848845.1"/>
</dbReference>
<proteinExistence type="predicted"/>
<keyword evidence="1" id="KW-0479">Metal-binding</keyword>
<evidence type="ECO:0000313" key="5">
    <source>
        <dbReference type="Proteomes" id="UP000069940"/>
    </source>
</evidence>
<feature type="domain" description="CCHC-type" evidence="3">
    <location>
        <begin position="281"/>
        <end position="295"/>
    </location>
</feature>
<dbReference type="PANTHER" id="PTHR33198">
    <property type="entry name" value="ANK_REP_REGION DOMAIN-CONTAINING PROTEIN-RELATED"/>
    <property type="match status" value="1"/>
</dbReference>
<dbReference type="InterPro" id="IPR001878">
    <property type="entry name" value="Znf_CCHC"/>
</dbReference>
<dbReference type="InterPro" id="IPR036875">
    <property type="entry name" value="Znf_CCHC_sf"/>
</dbReference>
<reference evidence="4" key="2">
    <citation type="submission" date="2025-05" db="UniProtKB">
        <authorList>
            <consortium name="EnsemblMetazoa"/>
        </authorList>
    </citation>
    <scope>IDENTIFICATION</scope>
    <source>
        <strain evidence="4">Foshan</strain>
    </source>
</reference>
<evidence type="ECO:0000256" key="2">
    <source>
        <dbReference type="SAM" id="MobiDB-lite"/>
    </source>
</evidence>
<dbReference type="PROSITE" id="PS50158">
    <property type="entry name" value="ZF_CCHC"/>
    <property type="match status" value="1"/>
</dbReference>
<evidence type="ECO:0000256" key="1">
    <source>
        <dbReference type="PROSITE-ProRule" id="PRU00047"/>
    </source>
</evidence>
<dbReference type="EnsemblMetazoa" id="AALFPA23_006649.R8688">
    <property type="protein sequence ID" value="AALFPA23_006649.P8688"/>
    <property type="gene ID" value="AALFPA23_006649"/>
</dbReference>
<keyword evidence="5" id="KW-1185">Reference proteome</keyword>
<accession>A0ABM1Y818</accession>
<reference evidence="5" key="1">
    <citation type="journal article" date="2015" name="Proc. Natl. Acad. Sci. U.S.A.">
        <title>Genome sequence of the Asian Tiger mosquito, Aedes albopictus, reveals insights into its biology, genetics, and evolution.</title>
        <authorList>
            <person name="Chen X.G."/>
            <person name="Jiang X."/>
            <person name="Gu J."/>
            <person name="Xu M."/>
            <person name="Wu Y."/>
            <person name="Deng Y."/>
            <person name="Zhang C."/>
            <person name="Bonizzoni M."/>
            <person name="Dermauw W."/>
            <person name="Vontas J."/>
            <person name="Armbruster P."/>
            <person name="Huang X."/>
            <person name="Yang Y."/>
            <person name="Zhang H."/>
            <person name="He W."/>
            <person name="Peng H."/>
            <person name="Liu Y."/>
            <person name="Wu K."/>
            <person name="Chen J."/>
            <person name="Lirakis M."/>
            <person name="Topalis P."/>
            <person name="Van Leeuwen T."/>
            <person name="Hall A.B."/>
            <person name="Jiang X."/>
            <person name="Thorpe C."/>
            <person name="Mueller R.L."/>
            <person name="Sun C."/>
            <person name="Waterhouse R.M."/>
            <person name="Yan G."/>
            <person name="Tu Z.J."/>
            <person name="Fang X."/>
            <person name="James A.A."/>
        </authorList>
    </citation>
    <scope>NUCLEOTIDE SEQUENCE [LARGE SCALE GENOMIC DNA]</scope>
    <source>
        <strain evidence="5">Foshan</strain>
    </source>
</reference>
<feature type="compositionally biased region" description="Polar residues" evidence="2">
    <location>
        <begin position="315"/>
        <end position="336"/>
    </location>
</feature>
<keyword evidence="1" id="KW-0863">Zinc-finger</keyword>
<keyword evidence="1" id="KW-0862">Zinc</keyword>
<sequence length="344" mass="37659">MAGGVDRLPQSLDCTNLSKEWPRWKQKFNIYMIANNKTGETERNKIATFLWLVGEHGVEIYNTLFPNNGDVESMFGGGAAGGNVVNQPVGGAAAAAVGGVNNQPAAGVVPVAGGGAVQQRTLAQVIDAFDAYCLPRKNLAVEAFKFNLIVQKEKQPFAEFETALRTQLAYCEFECEACQTSYADRMLRDRIILGIQDKKLQLKLLDGKNEPLVNIIKMCKVYEAAAENKQLLERKEVHNVTDKSTNGESEVAALKTLTCYNCGQPFNGRHRRYCPAIDVVCDGCGRRGHFKRYCRTTKHDSKSGVQSGGSKGSGTMRSSGGSKYDTKQTTSNTNVHMVNWADAE</sequence>
<dbReference type="GeneID" id="134287178"/>
<feature type="region of interest" description="Disordered" evidence="2">
    <location>
        <begin position="299"/>
        <end position="344"/>
    </location>
</feature>
<organism evidence="4 5">
    <name type="scientific">Aedes albopictus</name>
    <name type="common">Asian tiger mosquito</name>
    <name type="synonym">Stegomyia albopicta</name>
    <dbReference type="NCBI Taxonomy" id="7160"/>
    <lineage>
        <taxon>Eukaryota</taxon>
        <taxon>Metazoa</taxon>
        <taxon>Ecdysozoa</taxon>
        <taxon>Arthropoda</taxon>
        <taxon>Hexapoda</taxon>
        <taxon>Insecta</taxon>
        <taxon>Pterygota</taxon>
        <taxon>Neoptera</taxon>
        <taxon>Endopterygota</taxon>
        <taxon>Diptera</taxon>
        <taxon>Nematocera</taxon>
        <taxon>Culicoidea</taxon>
        <taxon>Culicidae</taxon>
        <taxon>Culicinae</taxon>
        <taxon>Aedini</taxon>
        <taxon>Aedes</taxon>
        <taxon>Stegomyia</taxon>
    </lineage>
</organism>
<protein>
    <recommendedName>
        <fullName evidence="3">CCHC-type domain-containing protein</fullName>
    </recommendedName>
</protein>
<name>A0ABM1Y818_AEDAL</name>